<proteinExistence type="predicted"/>
<comment type="caution">
    <text evidence="1">The sequence shown here is derived from an EMBL/GenBank/DDBJ whole genome shotgun (WGS) entry which is preliminary data.</text>
</comment>
<dbReference type="EMBL" id="LAZR01026312">
    <property type="protein sequence ID" value="KKL69130.1"/>
    <property type="molecule type" value="Genomic_DNA"/>
</dbReference>
<sequence length="25" mass="2750">MKSKIRWGIIGCGDVTEVKSGPPYQ</sequence>
<gene>
    <name evidence="1" type="ORF">LCGC14_2118060</name>
</gene>
<organism evidence="1">
    <name type="scientific">marine sediment metagenome</name>
    <dbReference type="NCBI Taxonomy" id="412755"/>
    <lineage>
        <taxon>unclassified sequences</taxon>
        <taxon>metagenomes</taxon>
        <taxon>ecological metagenomes</taxon>
    </lineage>
</organism>
<reference evidence="1" key="1">
    <citation type="journal article" date="2015" name="Nature">
        <title>Complex archaea that bridge the gap between prokaryotes and eukaryotes.</title>
        <authorList>
            <person name="Spang A."/>
            <person name="Saw J.H."/>
            <person name="Jorgensen S.L."/>
            <person name="Zaremba-Niedzwiedzka K."/>
            <person name="Martijn J."/>
            <person name="Lind A.E."/>
            <person name="van Eijk R."/>
            <person name="Schleper C."/>
            <person name="Guy L."/>
            <person name="Ettema T.J."/>
        </authorList>
    </citation>
    <scope>NUCLEOTIDE SEQUENCE</scope>
</reference>
<evidence type="ECO:0000313" key="1">
    <source>
        <dbReference type="EMBL" id="KKL69130.1"/>
    </source>
</evidence>
<protein>
    <submittedName>
        <fullName evidence="1">Uncharacterized protein</fullName>
    </submittedName>
</protein>
<name>A0A0F9GI68_9ZZZZ</name>
<feature type="non-terminal residue" evidence="1">
    <location>
        <position position="25"/>
    </location>
</feature>
<accession>A0A0F9GI68</accession>
<dbReference type="AlphaFoldDB" id="A0A0F9GI68"/>